<dbReference type="KEGG" id="mri:Mal4_58500"/>
<proteinExistence type="predicted"/>
<reference evidence="2 3" key="1">
    <citation type="submission" date="2019-02" db="EMBL/GenBank/DDBJ databases">
        <title>Deep-cultivation of Planctomycetes and their phenomic and genomic characterization uncovers novel biology.</title>
        <authorList>
            <person name="Wiegand S."/>
            <person name="Jogler M."/>
            <person name="Boedeker C."/>
            <person name="Pinto D."/>
            <person name="Vollmers J."/>
            <person name="Rivas-Marin E."/>
            <person name="Kohn T."/>
            <person name="Peeters S.H."/>
            <person name="Heuer A."/>
            <person name="Rast P."/>
            <person name="Oberbeckmann S."/>
            <person name="Bunk B."/>
            <person name="Jeske O."/>
            <person name="Meyerdierks A."/>
            <person name="Storesund J.E."/>
            <person name="Kallscheuer N."/>
            <person name="Luecker S."/>
            <person name="Lage O.M."/>
            <person name="Pohl T."/>
            <person name="Merkel B.J."/>
            <person name="Hornburger P."/>
            <person name="Mueller R.-W."/>
            <person name="Bruemmer F."/>
            <person name="Labrenz M."/>
            <person name="Spormann A.M."/>
            <person name="Op den Camp H."/>
            <person name="Overmann J."/>
            <person name="Amann R."/>
            <person name="Jetten M.S.M."/>
            <person name="Mascher T."/>
            <person name="Medema M.H."/>
            <person name="Devos D.P."/>
            <person name="Kaster A.-K."/>
            <person name="Ovreas L."/>
            <person name="Rohde M."/>
            <person name="Galperin M.Y."/>
            <person name="Jogler C."/>
        </authorList>
    </citation>
    <scope>NUCLEOTIDE SEQUENCE [LARGE SCALE GENOMIC DNA]</scope>
    <source>
        <strain evidence="2 3">Mal4</strain>
    </source>
</reference>
<evidence type="ECO:0000313" key="2">
    <source>
        <dbReference type="EMBL" id="QDU41482.1"/>
    </source>
</evidence>
<accession>A0A517ZGB2</accession>
<gene>
    <name evidence="2" type="ORF">Mal4_58500</name>
</gene>
<sequence>MGERHARLERAGMAPGAQGRFQPAGMTVSSTAGNSRRCGRSALGTADRGGDYSGCERLGDP</sequence>
<feature type="region of interest" description="Disordered" evidence="1">
    <location>
        <begin position="1"/>
        <end position="61"/>
    </location>
</feature>
<feature type="compositionally biased region" description="Basic and acidic residues" evidence="1">
    <location>
        <begin position="1"/>
        <end position="10"/>
    </location>
</feature>
<protein>
    <submittedName>
        <fullName evidence="2">Uncharacterized protein</fullName>
    </submittedName>
</protein>
<dbReference type="Proteomes" id="UP000320496">
    <property type="component" value="Chromosome"/>
</dbReference>
<dbReference type="AlphaFoldDB" id="A0A517ZGB2"/>
<evidence type="ECO:0000313" key="3">
    <source>
        <dbReference type="Proteomes" id="UP000320496"/>
    </source>
</evidence>
<dbReference type="EMBL" id="CP036275">
    <property type="protein sequence ID" value="QDU41482.1"/>
    <property type="molecule type" value="Genomic_DNA"/>
</dbReference>
<keyword evidence="3" id="KW-1185">Reference proteome</keyword>
<evidence type="ECO:0000256" key="1">
    <source>
        <dbReference type="SAM" id="MobiDB-lite"/>
    </source>
</evidence>
<organism evidence="2 3">
    <name type="scientific">Maioricimonas rarisocia</name>
    <dbReference type="NCBI Taxonomy" id="2528026"/>
    <lineage>
        <taxon>Bacteria</taxon>
        <taxon>Pseudomonadati</taxon>
        <taxon>Planctomycetota</taxon>
        <taxon>Planctomycetia</taxon>
        <taxon>Planctomycetales</taxon>
        <taxon>Planctomycetaceae</taxon>
        <taxon>Maioricimonas</taxon>
    </lineage>
</organism>
<name>A0A517ZGB2_9PLAN</name>